<gene>
    <name evidence="1" type="ORF">PPENT_87.1.T1810012</name>
</gene>
<dbReference type="EMBL" id="CAJJDO010000181">
    <property type="protein sequence ID" value="CAD8213574.1"/>
    <property type="molecule type" value="Genomic_DNA"/>
</dbReference>
<reference evidence="1" key="1">
    <citation type="submission" date="2021-01" db="EMBL/GenBank/DDBJ databases">
        <authorList>
            <consortium name="Genoscope - CEA"/>
            <person name="William W."/>
        </authorList>
    </citation>
    <scope>NUCLEOTIDE SEQUENCE</scope>
</reference>
<evidence type="ECO:0000313" key="2">
    <source>
        <dbReference type="Proteomes" id="UP000689195"/>
    </source>
</evidence>
<sequence length="176" mass="21206">MNGSHKKNEDLSQIFDQIKGVDERIYSLIIWMLGKQNSQGWMEFLSENENLRHLEEQISQSDNSIQEEKESRMDVMRNNIKLILYFIIKIQDHDFNKEDYSDEGCLEQRRDLIKSIRDQMEIIRFLKFLVHLTAYVQLQSVIDAAKSMRYINQFIFKKCYKTNTHSFHFLQDQKMI</sequence>
<dbReference type="PANTHER" id="PTHR45333">
    <property type="entry name" value="MEMBRANE PROTEIN-RELATED"/>
    <property type="match status" value="1"/>
</dbReference>
<dbReference type="PANTHER" id="PTHR45333:SF1">
    <property type="entry name" value="CHROMOSOME UNDETERMINED SCAFFOLD_625, WHOLE GENOME SHOTGUN SEQUENCE"/>
    <property type="match status" value="1"/>
</dbReference>
<evidence type="ECO:0000313" key="1">
    <source>
        <dbReference type="EMBL" id="CAD8213574.1"/>
    </source>
</evidence>
<proteinExistence type="predicted"/>
<dbReference type="Proteomes" id="UP000689195">
    <property type="component" value="Unassembled WGS sequence"/>
</dbReference>
<protein>
    <submittedName>
        <fullName evidence="1">Uncharacterized protein</fullName>
    </submittedName>
</protein>
<comment type="caution">
    <text evidence="1">The sequence shown here is derived from an EMBL/GenBank/DDBJ whole genome shotgun (WGS) entry which is preliminary data.</text>
</comment>
<accession>A0A8S1YQ43</accession>
<organism evidence="1 2">
    <name type="scientific">Paramecium pentaurelia</name>
    <dbReference type="NCBI Taxonomy" id="43138"/>
    <lineage>
        <taxon>Eukaryota</taxon>
        <taxon>Sar</taxon>
        <taxon>Alveolata</taxon>
        <taxon>Ciliophora</taxon>
        <taxon>Intramacronucleata</taxon>
        <taxon>Oligohymenophorea</taxon>
        <taxon>Peniculida</taxon>
        <taxon>Parameciidae</taxon>
        <taxon>Paramecium</taxon>
    </lineage>
</organism>
<name>A0A8S1YQ43_9CILI</name>
<keyword evidence="2" id="KW-1185">Reference proteome</keyword>
<dbReference type="AlphaFoldDB" id="A0A8S1YQ43"/>